<reference evidence="10 11" key="1">
    <citation type="submission" date="2024-04" db="EMBL/GenBank/DDBJ databases">
        <authorList>
            <person name="Rising A."/>
            <person name="Reimegard J."/>
            <person name="Sonavane S."/>
            <person name="Akerstrom W."/>
            <person name="Nylinder S."/>
            <person name="Hedman E."/>
            <person name="Kallberg Y."/>
        </authorList>
    </citation>
    <scope>NUCLEOTIDE SEQUENCE [LARGE SCALE GENOMIC DNA]</scope>
</reference>
<dbReference type="EMBL" id="CAXIEN010000336">
    <property type="protein sequence ID" value="CAL1293869.1"/>
    <property type="molecule type" value="Genomic_DNA"/>
</dbReference>
<name>A0AAV2BEH1_9ARAC</name>
<keyword evidence="4" id="KW-0963">Cytoplasm</keyword>
<feature type="region of interest" description="Disordered" evidence="8">
    <location>
        <begin position="176"/>
        <end position="195"/>
    </location>
</feature>
<comment type="caution">
    <text evidence="10">The sequence shown here is derived from an EMBL/GenBank/DDBJ whole genome shotgun (WGS) entry which is preliminary data.</text>
</comment>
<dbReference type="InterPro" id="IPR027918">
    <property type="entry name" value="HYLS1_C_dom"/>
</dbReference>
<evidence type="ECO:0000256" key="3">
    <source>
        <dbReference type="ARBA" id="ARBA00010091"/>
    </source>
</evidence>
<evidence type="ECO:0000256" key="8">
    <source>
        <dbReference type="SAM" id="MobiDB-lite"/>
    </source>
</evidence>
<evidence type="ECO:0000259" key="9">
    <source>
        <dbReference type="Pfam" id="PF15311"/>
    </source>
</evidence>
<proteinExistence type="inferred from homology"/>
<evidence type="ECO:0000256" key="1">
    <source>
        <dbReference type="ARBA" id="ARBA00004114"/>
    </source>
</evidence>
<feature type="region of interest" description="Disordered" evidence="8">
    <location>
        <begin position="273"/>
        <end position="296"/>
    </location>
</feature>
<comment type="similarity">
    <text evidence="3">Belongs to the HYLS1 family.</text>
</comment>
<comment type="subcellular location">
    <subcellularLocation>
        <location evidence="2">Cell projection</location>
        <location evidence="2">Cilium</location>
    </subcellularLocation>
    <subcellularLocation>
        <location evidence="1">Cytoplasm</location>
        <location evidence="1">Cytoskeleton</location>
        <location evidence="1">Microtubule organizing center</location>
        <location evidence="1">Centrosome</location>
        <location evidence="1">Centriole</location>
    </subcellularLocation>
</comment>
<dbReference type="PANTHER" id="PTHR34174">
    <property type="entry name" value="HYDROLETHALUS SYNDROME PROTEIN 1"/>
    <property type="match status" value="1"/>
</dbReference>
<keyword evidence="7" id="KW-0966">Cell projection</keyword>
<dbReference type="InterPro" id="IPR052319">
    <property type="entry name" value="Centriolar_ciliogenesis_assoc"/>
</dbReference>
<evidence type="ECO:0000313" key="11">
    <source>
        <dbReference type="Proteomes" id="UP001497382"/>
    </source>
</evidence>
<dbReference type="GO" id="GO:0005814">
    <property type="term" value="C:centriole"/>
    <property type="evidence" value="ECO:0007669"/>
    <property type="project" value="UniProtKB-SubCell"/>
</dbReference>
<evidence type="ECO:0000256" key="2">
    <source>
        <dbReference type="ARBA" id="ARBA00004138"/>
    </source>
</evidence>
<dbReference type="GO" id="GO:0097730">
    <property type="term" value="C:non-motile cilium"/>
    <property type="evidence" value="ECO:0007669"/>
    <property type="project" value="TreeGrafter"/>
</dbReference>
<gene>
    <name evidence="10" type="ORF">LARSCL_LOCUS18452</name>
</gene>
<evidence type="ECO:0000256" key="7">
    <source>
        <dbReference type="ARBA" id="ARBA00023273"/>
    </source>
</evidence>
<keyword evidence="6" id="KW-0206">Cytoskeleton</keyword>
<evidence type="ECO:0000256" key="4">
    <source>
        <dbReference type="ARBA" id="ARBA00022490"/>
    </source>
</evidence>
<evidence type="ECO:0000313" key="10">
    <source>
        <dbReference type="EMBL" id="CAL1293869.1"/>
    </source>
</evidence>
<dbReference type="Pfam" id="PF15311">
    <property type="entry name" value="HYLS1_C"/>
    <property type="match status" value="1"/>
</dbReference>
<organism evidence="10 11">
    <name type="scientific">Larinioides sclopetarius</name>
    <dbReference type="NCBI Taxonomy" id="280406"/>
    <lineage>
        <taxon>Eukaryota</taxon>
        <taxon>Metazoa</taxon>
        <taxon>Ecdysozoa</taxon>
        <taxon>Arthropoda</taxon>
        <taxon>Chelicerata</taxon>
        <taxon>Arachnida</taxon>
        <taxon>Araneae</taxon>
        <taxon>Araneomorphae</taxon>
        <taxon>Entelegynae</taxon>
        <taxon>Araneoidea</taxon>
        <taxon>Araneidae</taxon>
        <taxon>Larinioides</taxon>
    </lineage>
</organism>
<protein>
    <recommendedName>
        <fullName evidence="9">Centriolar and ciliogenesis-associated protein HYLS1 C-terminal domain-containing protein</fullName>
    </recommendedName>
</protein>
<keyword evidence="5" id="KW-0970">Cilium biogenesis/degradation</keyword>
<accession>A0AAV2BEH1</accession>
<evidence type="ECO:0000256" key="5">
    <source>
        <dbReference type="ARBA" id="ARBA00022794"/>
    </source>
</evidence>
<evidence type="ECO:0000256" key="6">
    <source>
        <dbReference type="ARBA" id="ARBA00023212"/>
    </source>
</evidence>
<sequence>MTAKKIPFCTDEELLDELKKLGYNDVSPDVLEVMKDDLSQLITKDTGQLFHSKRSVSGNEKESTIDSDNTKYRYSQKQFNKAARNLSESEKSFPPNIAAEREKKYSDVLVSNGEISKANPFEKYKNTLRSYKTGNYRKHENLSVDNIGVKLSAEILDEHSTETDYSEELLGVANKQYQSKRSGTRSEKESYTDLKQSYPQRQIPRLQRTFSDTNKSPVSEVSFENRFSDMRSSNDDISRVSAFDRYKNTFLSYKRNNHAKKHEDVLPESNNKLESFSESNQNITSETEYRSSLTSISSDPNKIKRKVLRHRDGKPVITEEFLDIPSIFNSSYPETQTLDSSKSFSSDDLSWKSNSSTGSISAISPDASTTPRSTFSLSSTRSLHSRLVNPRKKKNDPVAMYNYYKKFWNEFKPPGEKTHDKIRWAVRDKMLDYNL</sequence>
<dbReference type="AlphaFoldDB" id="A0AAV2BEH1"/>
<dbReference type="GO" id="GO:0060271">
    <property type="term" value="P:cilium assembly"/>
    <property type="evidence" value="ECO:0007669"/>
    <property type="project" value="TreeGrafter"/>
</dbReference>
<feature type="domain" description="Centriolar and ciliogenesis-associated protein HYLS1 C-terminal" evidence="9">
    <location>
        <begin position="391"/>
        <end position="432"/>
    </location>
</feature>
<dbReference type="Proteomes" id="UP001497382">
    <property type="component" value="Unassembled WGS sequence"/>
</dbReference>
<feature type="region of interest" description="Disordered" evidence="8">
    <location>
        <begin position="355"/>
        <end position="381"/>
    </location>
</feature>
<keyword evidence="11" id="KW-1185">Reference proteome</keyword>
<dbReference type="PANTHER" id="PTHR34174:SF1">
    <property type="entry name" value="CENTRIOLAR AND CILIOGENESIS-ASSOCIATED PROTEIN HYLS1"/>
    <property type="match status" value="1"/>
</dbReference>